<protein>
    <recommendedName>
        <fullName evidence="4">Prepilin-type cleavage/methylation domain-containing protein</fullName>
    </recommendedName>
</protein>
<keyword evidence="1" id="KW-0812">Transmembrane</keyword>
<gene>
    <name evidence="2" type="ORF">CGK74_02025</name>
</gene>
<evidence type="ECO:0000313" key="2">
    <source>
        <dbReference type="EMBL" id="OYD55011.1"/>
    </source>
</evidence>
<dbReference type="InterPro" id="IPR012902">
    <property type="entry name" value="N_methyl_site"/>
</dbReference>
<dbReference type="InterPro" id="IPR045584">
    <property type="entry name" value="Pilin-like"/>
</dbReference>
<dbReference type="OrthoDB" id="6038212at2"/>
<keyword evidence="3" id="KW-1185">Reference proteome</keyword>
<dbReference type="SUPFAM" id="SSF54523">
    <property type="entry name" value="Pili subunits"/>
    <property type="match status" value="1"/>
</dbReference>
<organism evidence="2 3">
    <name type="scientific">Thauera propionica</name>
    <dbReference type="NCBI Taxonomy" id="2019431"/>
    <lineage>
        <taxon>Bacteria</taxon>
        <taxon>Pseudomonadati</taxon>
        <taxon>Pseudomonadota</taxon>
        <taxon>Betaproteobacteria</taxon>
        <taxon>Rhodocyclales</taxon>
        <taxon>Zoogloeaceae</taxon>
        <taxon>Thauera</taxon>
    </lineage>
</organism>
<evidence type="ECO:0000256" key="1">
    <source>
        <dbReference type="SAM" id="Phobius"/>
    </source>
</evidence>
<evidence type="ECO:0000313" key="3">
    <source>
        <dbReference type="Proteomes" id="UP000215181"/>
    </source>
</evidence>
<name>A0A235F1D1_9RHOO</name>
<dbReference type="NCBIfam" id="TIGR02532">
    <property type="entry name" value="IV_pilin_GFxxxE"/>
    <property type="match status" value="1"/>
</dbReference>
<comment type="caution">
    <text evidence="2">The sequence shown here is derived from an EMBL/GenBank/DDBJ whole genome shotgun (WGS) entry which is preliminary data.</text>
</comment>
<dbReference type="Pfam" id="PF07963">
    <property type="entry name" value="N_methyl"/>
    <property type="match status" value="1"/>
</dbReference>
<evidence type="ECO:0008006" key="4">
    <source>
        <dbReference type="Google" id="ProtNLM"/>
    </source>
</evidence>
<feature type="transmembrane region" description="Helical" evidence="1">
    <location>
        <begin position="27"/>
        <end position="47"/>
    </location>
</feature>
<keyword evidence="1" id="KW-1133">Transmembrane helix</keyword>
<proteinExistence type="predicted"/>
<dbReference type="Proteomes" id="UP000215181">
    <property type="component" value="Unassembled WGS sequence"/>
</dbReference>
<sequence length="231" mass="24794">MNTPGPAQTLPPHTSGLAQGGFTLAELAIVLVILSLLAGGLMVPLGARIDARDRQLSIERLRDIQHALTGFAIIHGRLPCPSTEDDPGAPGYGIEDSPPCNTAREGRLPWLTLGLQPTDAWGLPRRTRSDDWGGHWHYRVDRAFANTAISAATAPTDDLQIRGHDGSRITVTDSQAVAIVYSTGPNRRADGLNASYSTTYQAGETTPDHDDLLVWIGRPLLIARLAQAGRL</sequence>
<reference evidence="2 3" key="1">
    <citation type="submission" date="2017-07" db="EMBL/GenBank/DDBJ databases">
        <title>Thauera sp. KNDSS-Mac4 genome sequence and assembly.</title>
        <authorList>
            <person name="Mayilraj S."/>
        </authorList>
    </citation>
    <scope>NUCLEOTIDE SEQUENCE [LARGE SCALE GENOMIC DNA]</scope>
    <source>
        <strain evidence="2 3">KNDSS-Mac4</strain>
    </source>
</reference>
<keyword evidence="1" id="KW-0472">Membrane</keyword>
<dbReference type="EMBL" id="NOIH01000003">
    <property type="protein sequence ID" value="OYD55011.1"/>
    <property type="molecule type" value="Genomic_DNA"/>
</dbReference>
<accession>A0A235F1D1</accession>
<dbReference type="RefSeq" id="WP_094266861.1">
    <property type="nucleotide sequence ID" value="NZ_NOIH01000003.1"/>
</dbReference>
<dbReference type="AlphaFoldDB" id="A0A235F1D1"/>